<dbReference type="InterPro" id="IPR000026">
    <property type="entry name" value="N1-like"/>
</dbReference>
<keyword evidence="2" id="KW-0378">Hydrolase</keyword>
<organism evidence="4 6">
    <name type="scientific">Amycolatopsis regifaucium</name>
    <dbReference type="NCBI Taxonomy" id="546365"/>
    <lineage>
        <taxon>Bacteria</taxon>
        <taxon>Bacillati</taxon>
        <taxon>Actinomycetota</taxon>
        <taxon>Actinomycetes</taxon>
        <taxon>Pseudonocardiales</taxon>
        <taxon>Pseudonocardiaceae</taxon>
        <taxon>Amycolatopsis</taxon>
    </lineage>
</organism>
<dbReference type="SUPFAM" id="SSF53933">
    <property type="entry name" value="Microbial ribonucleases"/>
    <property type="match status" value="1"/>
</dbReference>
<sequence>MFNRRRITAALIGLIVLVLAGWFVKDGISGDDTKSASAPASSSASAGPSGETGAGRAKGKVAGEESGLPVKPLSGLPPQASETWRLIKAGGPYPYPRNDDVPFQNREKVLPAKDSGYYREYTVKTPGSPDRGARRLVTGSGKELYYTEDHYKSFVVVDTNR</sequence>
<evidence type="ECO:0000313" key="4">
    <source>
        <dbReference type="EMBL" id="KZB85456.1"/>
    </source>
</evidence>
<evidence type="ECO:0000256" key="1">
    <source>
        <dbReference type="ARBA" id="ARBA00022722"/>
    </source>
</evidence>
<accession>A0A154MME2</accession>
<dbReference type="OrthoDB" id="5326845at2"/>
<dbReference type="EMBL" id="LOBU02000030">
    <property type="protein sequence ID" value="OKA03592.1"/>
    <property type="molecule type" value="Genomic_DNA"/>
</dbReference>
<dbReference type="EMBL" id="LQCI01000011">
    <property type="protein sequence ID" value="KZB85456.1"/>
    <property type="molecule type" value="Genomic_DNA"/>
</dbReference>
<dbReference type="AlphaFoldDB" id="A0A154MME2"/>
<dbReference type="Proteomes" id="UP000186883">
    <property type="component" value="Unassembled WGS sequence"/>
</dbReference>
<gene>
    <name evidence="5" type="ORF">ATP06_0235485</name>
    <name evidence="4" type="ORF">AVL48_31415</name>
</gene>
<reference evidence="4 6" key="1">
    <citation type="submission" date="2015-12" db="EMBL/GenBank/DDBJ databases">
        <title>Amycolatopsis regifaucium genome sequencing and assembly.</title>
        <authorList>
            <person name="Mayilraj S."/>
        </authorList>
    </citation>
    <scope>NUCLEOTIDE SEQUENCE [LARGE SCALE GENOMIC DNA]</scope>
    <source>
        <strain evidence="4 6">GY080</strain>
    </source>
</reference>
<proteinExistence type="predicted"/>
<dbReference type="GO" id="GO:0003723">
    <property type="term" value="F:RNA binding"/>
    <property type="evidence" value="ECO:0007669"/>
    <property type="project" value="InterPro"/>
</dbReference>
<dbReference type="RefSeq" id="WP_061982714.1">
    <property type="nucleotide sequence ID" value="NZ_FOPQ01000023.1"/>
</dbReference>
<evidence type="ECO:0000256" key="2">
    <source>
        <dbReference type="ARBA" id="ARBA00022801"/>
    </source>
</evidence>
<keyword evidence="1" id="KW-0540">Nuclease</keyword>
<dbReference type="Pfam" id="PF00545">
    <property type="entry name" value="Ribonuclease"/>
    <property type="match status" value="1"/>
</dbReference>
<evidence type="ECO:0000313" key="7">
    <source>
        <dbReference type="Proteomes" id="UP000186883"/>
    </source>
</evidence>
<evidence type="ECO:0000313" key="5">
    <source>
        <dbReference type="EMBL" id="OKA03592.1"/>
    </source>
</evidence>
<name>A0A154MME2_9PSEU</name>
<keyword evidence="7" id="KW-1185">Reference proteome</keyword>
<dbReference type="InterPro" id="IPR016191">
    <property type="entry name" value="Ribonuclease/ribotoxin"/>
</dbReference>
<feature type="region of interest" description="Disordered" evidence="3">
    <location>
        <begin position="33"/>
        <end position="78"/>
    </location>
</feature>
<dbReference type="GO" id="GO:0016787">
    <property type="term" value="F:hydrolase activity"/>
    <property type="evidence" value="ECO:0007669"/>
    <property type="project" value="UniProtKB-KW"/>
</dbReference>
<evidence type="ECO:0000256" key="3">
    <source>
        <dbReference type="SAM" id="MobiDB-lite"/>
    </source>
</evidence>
<evidence type="ECO:0000313" key="6">
    <source>
        <dbReference type="Proteomes" id="UP000076321"/>
    </source>
</evidence>
<dbReference type="Proteomes" id="UP000076321">
    <property type="component" value="Unassembled WGS sequence"/>
</dbReference>
<feature type="compositionally biased region" description="Low complexity" evidence="3">
    <location>
        <begin position="35"/>
        <end position="49"/>
    </location>
</feature>
<reference evidence="5 7" key="2">
    <citation type="submission" date="2016-11" db="EMBL/GenBank/DDBJ databases">
        <title>Genome sequencing of Amycolatopsis regifaucium.</title>
        <authorList>
            <person name="Mayilraj S."/>
            <person name="Kaur N."/>
        </authorList>
    </citation>
    <scope>NUCLEOTIDE SEQUENCE [LARGE SCALE GENOMIC DNA]</scope>
    <source>
        <strain evidence="5 7">GY080</strain>
    </source>
</reference>
<dbReference type="GO" id="GO:0004521">
    <property type="term" value="F:RNA endonuclease activity"/>
    <property type="evidence" value="ECO:0007669"/>
    <property type="project" value="InterPro"/>
</dbReference>
<protein>
    <submittedName>
        <fullName evidence="4">Ribonuclease N</fullName>
    </submittedName>
</protein>
<comment type="caution">
    <text evidence="4">The sequence shown here is derived from an EMBL/GenBank/DDBJ whole genome shotgun (WGS) entry which is preliminary data.</text>
</comment>
<dbReference type="Gene3D" id="3.10.450.30">
    <property type="entry name" value="Microbial ribonucleases"/>
    <property type="match status" value="1"/>
</dbReference>